<evidence type="ECO:0000256" key="3">
    <source>
        <dbReference type="ARBA" id="ARBA00022729"/>
    </source>
</evidence>
<comment type="caution">
    <text evidence="8">The sequence shown here is derived from an EMBL/GenBank/DDBJ whole genome shotgun (WGS) entry which is preliminary data.</text>
</comment>
<keyword evidence="9" id="KW-1185">Reference proteome</keyword>
<name>A0ABQ1LEB7_9SPHI</name>
<evidence type="ECO:0000256" key="5">
    <source>
        <dbReference type="ARBA" id="ARBA00023237"/>
    </source>
</evidence>
<protein>
    <submittedName>
        <fullName evidence="8">Membrane protein</fullName>
    </submittedName>
</protein>
<dbReference type="InterPro" id="IPR033985">
    <property type="entry name" value="SusD-like_N"/>
</dbReference>
<dbReference type="Pfam" id="PF07980">
    <property type="entry name" value="SusD_RagB"/>
    <property type="match status" value="1"/>
</dbReference>
<keyword evidence="3" id="KW-0732">Signal</keyword>
<proteinExistence type="inferred from homology"/>
<evidence type="ECO:0000259" key="7">
    <source>
        <dbReference type="Pfam" id="PF14322"/>
    </source>
</evidence>
<reference evidence="9" key="1">
    <citation type="journal article" date="2019" name="Int. J. Syst. Evol. Microbiol.">
        <title>The Global Catalogue of Microorganisms (GCM) 10K type strain sequencing project: providing services to taxonomists for standard genome sequencing and annotation.</title>
        <authorList>
            <consortium name="The Broad Institute Genomics Platform"/>
            <consortium name="The Broad Institute Genome Sequencing Center for Infectious Disease"/>
            <person name="Wu L."/>
            <person name="Ma J."/>
        </authorList>
    </citation>
    <scope>NUCLEOTIDE SEQUENCE [LARGE SCALE GENOMIC DNA]</scope>
    <source>
        <strain evidence="9">CGMCC 1.15342</strain>
    </source>
</reference>
<dbReference type="Pfam" id="PF14322">
    <property type="entry name" value="SusD-like_3"/>
    <property type="match status" value="1"/>
</dbReference>
<keyword evidence="4" id="KW-0472">Membrane</keyword>
<accession>A0ABQ1LEB7</accession>
<dbReference type="InterPro" id="IPR012944">
    <property type="entry name" value="SusD_RagB_dom"/>
</dbReference>
<comment type="similarity">
    <text evidence="2">Belongs to the SusD family.</text>
</comment>
<evidence type="ECO:0000256" key="1">
    <source>
        <dbReference type="ARBA" id="ARBA00004442"/>
    </source>
</evidence>
<organism evidence="8 9">
    <name type="scientific">Parapedobacter defluvii</name>
    <dbReference type="NCBI Taxonomy" id="2045106"/>
    <lineage>
        <taxon>Bacteria</taxon>
        <taxon>Pseudomonadati</taxon>
        <taxon>Bacteroidota</taxon>
        <taxon>Sphingobacteriia</taxon>
        <taxon>Sphingobacteriales</taxon>
        <taxon>Sphingobacteriaceae</taxon>
        <taxon>Parapedobacter</taxon>
    </lineage>
</organism>
<dbReference type="RefSeq" id="WP_188748754.1">
    <property type="nucleotide sequence ID" value="NZ_BMIK01000003.1"/>
</dbReference>
<comment type="subcellular location">
    <subcellularLocation>
        <location evidence="1">Cell outer membrane</location>
    </subcellularLocation>
</comment>
<dbReference type="InterPro" id="IPR011990">
    <property type="entry name" value="TPR-like_helical_dom_sf"/>
</dbReference>
<dbReference type="Gene3D" id="1.25.40.390">
    <property type="match status" value="1"/>
</dbReference>
<gene>
    <name evidence="8" type="ORF">GCM10011386_12990</name>
</gene>
<evidence type="ECO:0000313" key="8">
    <source>
        <dbReference type="EMBL" id="GGC22478.1"/>
    </source>
</evidence>
<evidence type="ECO:0000256" key="2">
    <source>
        <dbReference type="ARBA" id="ARBA00006275"/>
    </source>
</evidence>
<dbReference type="Proteomes" id="UP000597338">
    <property type="component" value="Unassembled WGS sequence"/>
</dbReference>
<dbReference type="SUPFAM" id="SSF48452">
    <property type="entry name" value="TPR-like"/>
    <property type="match status" value="1"/>
</dbReference>
<feature type="domain" description="RagB/SusD" evidence="6">
    <location>
        <begin position="360"/>
        <end position="489"/>
    </location>
</feature>
<feature type="domain" description="SusD-like N-terminal" evidence="7">
    <location>
        <begin position="51"/>
        <end position="218"/>
    </location>
</feature>
<evidence type="ECO:0000313" key="9">
    <source>
        <dbReference type="Proteomes" id="UP000597338"/>
    </source>
</evidence>
<dbReference type="CDD" id="cd08977">
    <property type="entry name" value="SusD"/>
    <property type="match status" value="1"/>
</dbReference>
<evidence type="ECO:0000259" key="6">
    <source>
        <dbReference type="Pfam" id="PF07980"/>
    </source>
</evidence>
<dbReference type="EMBL" id="BMIK01000003">
    <property type="protein sequence ID" value="GGC22478.1"/>
    <property type="molecule type" value="Genomic_DNA"/>
</dbReference>
<evidence type="ECO:0000256" key="4">
    <source>
        <dbReference type="ARBA" id="ARBA00023136"/>
    </source>
</evidence>
<sequence>MKTIIKLLAITSLVYSSCVPDLDLERVDSKSVNTFYRTPEDANSAAIALYGQLRDLYRDEVINTPNNVASDDAIPFLTGNADRVALWNYNLTPENTFVGNIWATAYSGIQRSNVLLARVPSIEMDDQLKNQYLGEAHFLRAFHYFNLVRFFGDVPLVLEEVTSLNGIEVPRQPSDQVFETIIDDLNTAGQLLPTSYTGNDVGRATRGAAMGLLAKVLLTRAGNNSASPYWAQAAAKAKEVIDLGLYDLWEDYEQVYDMANRCGKESLFEILYITDLSGNNLATGYAPRGAPIVPGTGSGILRATKSLFAGYEANDERKAVTFLTSYIHPNTGAVVNLSIDNPDPALAVSFWKLADLTATLSGQAGKSFPYLRFSDILLIYAEALNESNGGPTDDAYAALNRVRMRAGLQPLDGLNLTRFREAVLKERRLEFCFEANRWFDLVRRDRLIEAVKAENSFSRDANIKDFNRYLPIPQREIDANAALIQNEGY</sequence>
<keyword evidence="5" id="KW-0998">Cell outer membrane</keyword>